<feature type="non-terminal residue" evidence="1">
    <location>
        <position position="1"/>
    </location>
</feature>
<dbReference type="EMBL" id="LAZR01002832">
    <property type="protein sequence ID" value="KKN25061.1"/>
    <property type="molecule type" value="Genomic_DNA"/>
</dbReference>
<evidence type="ECO:0000313" key="1">
    <source>
        <dbReference type="EMBL" id="KKN25061.1"/>
    </source>
</evidence>
<sequence>TVDKEIIDTLRLLGKTIDCFFISGVLRTIILKGFDVLETECKLTERKVKDGSGVDETSTFNEIG</sequence>
<proteinExistence type="predicted"/>
<accession>A0A0F9RJ63</accession>
<dbReference type="AlphaFoldDB" id="A0A0F9RJ63"/>
<comment type="caution">
    <text evidence="1">The sequence shown here is derived from an EMBL/GenBank/DDBJ whole genome shotgun (WGS) entry which is preliminary data.</text>
</comment>
<name>A0A0F9RJ63_9ZZZZ</name>
<reference evidence="1" key="1">
    <citation type="journal article" date="2015" name="Nature">
        <title>Complex archaea that bridge the gap between prokaryotes and eukaryotes.</title>
        <authorList>
            <person name="Spang A."/>
            <person name="Saw J.H."/>
            <person name="Jorgensen S.L."/>
            <person name="Zaremba-Niedzwiedzka K."/>
            <person name="Martijn J."/>
            <person name="Lind A.E."/>
            <person name="van Eijk R."/>
            <person name="Schleper C."/>
            <person name="Guy L."/>
            <person name="Ettema T.J."/>
        </authorList>
    </citation>
    <scope>NUCLEOTIDE SEQUENCE</scope>
</reference>
<protein>
    <submittedName>
        <fullName evidence="1">Uncharacterized protein</fullName>
    </submittedName>
</protein>
<organism evidence="1">
    <name type="scientific">marine sediment metagenome</name>
    <dbReference type="NCBI Taxonomy" id="412755"/>
    <lineage>
        <taxon>unclassified sequences</taxon>
        <taxon>metagenomes</taxon>
        <taxon>ecological metagenomes</taxon>
    </lineage>
</organism>
<gene>
    <name evidence="1" type="ORF">LCGC14_0888440</name>
</gene>